<dbReference type="SUPFAM" id="SSF56935">
    <property type="entry name" value="Porins"/>
    <property type="match status" value="1"/>
</dbReference>
<dbReference type="Proteomes" id="UP000030428">
    <property type="component" value="Unassembled WGS sequence"/>
</dbReference>
<gene>
    <name evidence="1" type="ORF">PN36_18745</name>
</gene>
<reference evidence="1 2" key="1">
    <citation type="journal article" date="2016" name="Front. Microbiol.">
        <title>Single-Cell (Meta-)Genomics of a Dimorphic Candidatus Thiomargarita nelsonii Reveals Genomic Plasticity.</title>
        <authorList>
            <person name="Flood B.E."/>
            <person name="Fliss P."/>
            <person name="Jones D.S."/>
            <person name="Dick G.J."/>
            <person name="Jain S."/>
            <person name="Kaster A.K."/>
            <person name="Winkel M."/>
            <person name="Mussmann M."/>
            <person name="Bailey J."/>
        </authorList>
    </citation>
    <scope>NUCLEOTIDE SEQUENCE [LARGE SCALE GENOMIC DNA]</scope>
    <source>
        <strain evidence="1">Hydrate Ridge</strain>
    </source>
</reference>
<comment type="caution">
    <text evidence="1">The sequence shown here is derived from an EMBL/GenBank/DDBJ whole genome shotgun (WGS) entry which is preliminary data.</text>
</comment>
<proteinExistence type="predicted"/>
<dbReference type="AlphaFoldDB" id="A0A0A6PCP6"/>
<evidence type="ECO:0000313" key="2">
    <source>
        <dbReference type="Proteomes" id="UP000030428"/>
    </source>
</evidence>
<dbReference type="InterPro" id="IPR032638">
    <property type="entry name" value="Porin_5"/>
</dbReference>
<accession>A0A0A6PCP6</accession>
<name>A0A0A6PCP6_9GAMM</name>
<keyword evidence="2" id="KW-1185">Reference proteome</keyword>
<protein>
    <recommendedName>
        <fullName evidence="3">Porin</fullName>
    </recommendedName>
</protein>
<evidence type="ECO:0000313" key="1">
    <source>
        <dbReference type="EMBL" id="KHD08438.1"/>
    </source>
</evidence>
<dbReference type="EMBL" id="JSZA02000075">
    <property type="protein sequence ID" value="KHD08438.1"/>
    <property type="molecule type" value="Genomic_DNA"/>
</dbReference>
<evidence type="ECO:0008006" key="3">
    <source>
        <dbReference type="Google" id="ProtNLM"/>
    </source>
</evidence>
<dbReference type="Pfam" id="PF16930">
    <property type="entry name" value="Porin_5"/>
    <property type="match status" value="1"/>
</dbReference>
<sequence>MAGFLSMAGSVQADMFSSDKFKIYGDFRLRFEADWDSQKANGSEREDRNRARIRARVGFKYNPTDNFTYGARLRTGSDNNHLSPHITILDFDDNNTGGADFNFDKWFIKGKANGLWGWVGRNSLPFWKQNEMFWDDDATPAGLAAGYKLGFGGSELQVNTAYFTLPTGMHKFSGNLGLGQLVFSTKFGGNKLTAAAGFLNFDANPDDPDAEHSTLWDNNGLRDYKIWIGSLQAKFKVGIPLTVGLDWMHNAEDYSETDPDPFTVANRDETDGYVASIKVGKLKNQGDWLLGYYYARIETLAVHTSYAQDDWGRWNPQPSNMKGHEFRFAYKPLAYLSIVGRLYSIEDITDDQDGNRFRLDFNYKF</sequence>
<organism evidence="1 2">
    <name type="scientific">Candidatus Thiomargarita nelsonii</name>
    <dbReference type="NCBI Taxonomy" id="1003181"/>
    <lineage>
        <taxon>Bacteria</taxon>
        <taxon>Pseudomonadati</taxon>
        <taxon>Pseudomonadota</taxon>
        <taxon>Gammaproteobacteria</taxon>
        <taxon>Thiotrichales</taxon>
        <taxon>Thiotrichaceae</taxon>
        <taxon>Thiomargarita</taxon>
    </lineage>
</organism>